<dbReference type="InterPro" id="IPR050129">
    <property type="entry name" value="Zn_alcohol_dh"/>
</dbReference>
<dbReference type="GO" id="GO:0005737">
    <property type="term" value="C:cytoplasm"/>
    <property type="evidence" value="ECO:0007669"/>
    <property type="project" value="UniProtKB-SubCell"/>
</dbReference>
<dbReference type="SMART" id="SM00829">
    <property type="entry name" value="PKS_ER"/>
    <property type="match status" value="1"/>
</dbReference>
<comment type="catalytic activity">
    <reaction evidence="11">
        <text>L-threonine + NAD(+) = (2S)-2-amino-3-oxobutanoate + NADH + H(+)</text>
        <dbReference type="Rhea" id="RHEA:13161"/>
        <dbReference type="ChEBI" id="CHEBI:15378"/>
        <dbReference type="ChEBI" id="CHEBI:57540"/>
        <dbReference type="ChEBI" id="CHEBI:57926"/>
        <dbReference type="ChEBI" id="CHEBI:57945"/>
        <dbReference type="ChEBI" id="CHEBI:78948"/>
        <dbReference type="EC" id="1.1.1.103"/>
    </reaction>
</comment>
<organism evidence="13 14">
    <name type="scientific">Wenjunlia tyrosinilytica</name>
    <dbReference type="NCBI Taxonomy" id="1544741"/>
    <lineage>
        <taxon>Bacteria</taxon>
        <taxon>Bacillati</taxon>
        <taxon>Actinomycetota</taxon>
        <taxon>Actinomycetes</taxon>
        <taxon>Kitasatosporales</taxon>
        <taxon>Streptomycetaceae</taxon>
        <taxon>Wenjunlia</taxon>
    </lineage>
</organism>
<dbReference type="InterPro" id="IPR020843">
    <property type="entry name" value="ER"/>
</dbReference>
<comment type="function">
    <text evidence="6">Catalyzes the oxidation of 2-deoxy-scyllo-inosamine (DOIA) with NAD(+) or NADP(+), forming 3-amino-2,3-dideoxy-scyllo-inosose (amino-DOI).</text>
</comment>
<dbReference type="Gene3D" id="3.90.180.10">
    <property type="entry name" value="Medium-chain alcohol dehydrogenases, catalytic domain"/>
    <property type="match status" value="1"/>
</dbReference>
<feature type="binding site" evidence="11">
    <location>
        <position position="102"/>
    </location>
    <ligand>
        <name>Zn(2+)</name>
        <dbReference type="ChEBI" id="CHEBI:29105"/>
        <label>2</label>
    </ligand>
</feature>
<evidence type="ECO:0000259" key="12">
    <source>
        <dbReference type="SMART" id="SM00829"/>
    </source>
</evidence>
<keyword evidence="4 11" id="KW-0560">Oxidoreductase</keyword>
<comment type="pathway">
    <text evidence="7">Metabolic intermediate biosynthesis; 2-deoxystreptamine biosynthesis; 2-deoxystreptamine from D-glucose 6-phosphate: step 3/4.</text>
</comment>
<protein>
    <recommendedName>
        <fullName evidence="11">L-threonine 3-dehydrogenase</fullName>
        <shortName evidence="11">TDH</shortName>
        <ecNumber evidence="11">1.1.1.103</ecNumber>
    </recommendedName>
</protein>
<dbReference type="HAMAP" id="MF_00627">
    <property type="entry name" value="Thr_dehydrog"/>
    <property type="match status" value="1"/>
</dbReference>
<accession>A0A917ZCQ5</accession>
<evidence type="ECO:0000256" key="2">
    <source>
        <dbReference type="ARBA" id="ARBA00022723"/>
    </source>
</evidence>
<dbReference type="EMBL" id="BMMS01000001">
    <property type="protein sequence ID" value="GGO80485.1"/>
    <property type="molecule type" value="Genomic_DNA"/>
</dbReference>
<dbReference type="AlphaFoldDB" id="A0A917ZCQ5"/>
<feature type="active site" description="Charge relay system" evidence="11">
    <location>
        <position position="46"/>
    </location>
</feature>
<evidence type="ECO:0000313" key="13">
    <source>
        <dbReference type="EMBL" id="GGO80485.1"/>
    </source>
</evidence>
<feature type="binding site" evidence="11">
    <location>
        <position position="96"/>
    </location>
    <ligand>
        <name>Zn(2+)</name>
        <dbReference type="ChEBI" id="CHEBI:29105"/>
        <label>2</label>
    </ligand>
</feature>
<dbReference type="Proteomes" id="UP000641932">
    <property type="component" value="Unassembled WGS sequence"/>
</dbReference>
<evidence type="ECO:0000256" key="8">
    <source>
        <dbReference type="ARBA" id="ARBA00038004"/>
    </source>
</evidence>
<dbReference type="Pfam" id="PF00107">
    <property type="entry name" value="ADH_zinc_N"/>
    <property type="match status" value="1"/>
</dbReference>
<feature type="binding site" evidence="11">
    <location>
        <begin position="265"/>
        <end position="267"/>
    </location>
    <ligand>
        <name>NAD(+)</name>
        <dbReference type="ChEBI" id="CHEBI:57540"/>
    </ligand>
</feature>
<evidence type="ECO:0000256" key="4">
    <source>
        <dbReference type="ARBA" id="ARBA00023002"/>
    </source>
</evidence>
<comment type="pathway">
    <text evidence="11">Amino-acid degradation; L-threonine degradation via oxydo-reductase pathway; glycine from L-threonine: step 1/2.</text>
</comment>
<feature type="binding site" evidence="11">
    <location>
        <begin position="289"/>
        <end position="290"/>
    </location>
    <ligand>
        <name>NAD(+)</name>
        <dbReference type="ChEBI" id="CHEBI:57540"/>
    </ligand>
</feature>
<evidence type="ECO:0000256" key="10">
    <source>
        <dbReference type="ARBA" id="ARBA00049085"/>
    </source>
</evidence>
<keyword evidence="5 11" id="KW-0520">NAD</keyword>
<dbReference type="PANTHER" id="PTHR43401">
    <property type="entry name" value="L-THREONINE 3-DEHYDROGENASE"/>
    <property type="match status" value="1"/>
</dbReference>
<dbReference type="Gene3D" id="3.40.50.720">
    <property type="entry name" value="NAD(P)-binding Rossmann-like Domain"/>
    <property type="match status" value="1"/>
</dbReference>
<evidence type="ECO:0000256" key="7">
    <source>
        <dbReference type="ARBA" id="ARBA00037908"/>
    </source>
</evidence>
<proteinExistence type="inferred from homology"/>
<dbReference type="GO" id="GO:0006567">
    <property type="term" value="P:L-threonine catabolic process"/>
    <property type="evidence" value="ECO:0007669"/>
    <property type="project" value="UniProtKB-UniRule"/>
</dbReference>
<feature type="domain" description="Enoyl reductase (ER)" evidence="12">
    <location>
        <begin position="13"/>
        <end position="341"/>
    </location>
</feature>
<feature type="binding site" evidence="11">
    <location>
        <position position="203"/>
    </location>
    <ligand>
        <name>NAD(+)</name>
        <dbReference type="ChEBI" id="CHEBI:57540"/>
    </ligand>
</feature>
<keyword evidence="2 11" id="KW-0479">Metal-binding</keyword>
<evidence type="ECO:0000313" key="14">
    <source>
        <dbReference type="Proteomes" id="UP000641932"/>
    </source>
</evidence>
<feature type="binding site" evidence="11">
    <location>
        <position position="99"/>
    </location>
    <ligand>
        <name>Zn(2+)</name>
        <dbReference type="ChEBI" id="CHEBI:29105"/>
        <label>2</label>
    </ligand>
</feature>
<dbReference type="SUPFAM" id="SSF51735">
    <property type="entry name" value="NAD(P)-binding Rossmann-fold domains"/>
    <property type="match status" value="1"/>
</dbReference>
<reference evidence="13" key="2">
    <citation type="submission" date="2020-09" db="EMBL/GenBank/DDBJ databases">
        <authorList>
            <person name="Sun Q."/>
            <person name="Zhou Y."/>
        </authorList>
    </citation>
    <scope>NUCLEOTIDE SEQUENCE</scope>
    <source>
        <strain evidence="13">CGMCC 4.7201</strain>
    </source>
</reference>
<keyword evidence="1 11" id="KW-0963">Cytoplasm</keyword>
<dbReference type="GO" id="GO:0008270">
    <property type="term" value="F:zinc ion binding"/>
    <property type="evidence" value="ECO:0007669"/>
    <property type="project" value="UniProtKB-UniRule"/>
</dbReference>
<evidence type="ECO:0000256" key="3">
    <source>
        <dbReference type="ARBA" id="ARBA00022833"/>
    </source>
</evidence>
<feature type="binding site" evidence="11">
    <location>
        <position position="110"/>
    </location>
    <ligand>
        <name>Zn(2+)</name>
        <dbReference type="ChEBI" id="CHEBI:29105"/>
        <label>2</label>
    </ligand>
</feature>
<reference evidence="13" key="1">
    <citation type="journal article" date="2014" name="Int. J. Syst. Evol. Microbiol.">
        <title>Complete genome sequence of Corynebacterium casei LMG S-19264T (=DSM 44701T), isolated from a smear-ripened cheese.</title>
        <authorList>
            <consortium name="US DOE Joint Genome Institute (JGI-PGF)"/>
            <person name="Walter F."/>
            <person name="Albersmeier A."/>
            <person name="Kalinowski J."/>
            <person name="Ruckert C."/>
        </authorList>
    </citation>
    <scope>NUCLEOTIDE SEQUENCE</scope>
    <source>
        <strain evidence="13">CGMCC 4.7201</strain>
    </source>
</reference>
<dbReference type="PANTHER" id="PTHR43401:SF2">
    <property type="entry name" value="L-THREONINE 3-DEHYDROGENASE"/>
    <property type="match status" value="1"/>
</dbReference>
<dbReference type="InterPro" id="IPR013149">
    <property type="entry name" value="ADH-like_C"/>
</dbReference>
<evidence type="ECO:0000256" key="11">
    <source>
        <dbReference type="HAMAP-Rule" id="MF_00627"/>
    </source>
</evidence>
<keyword evidence="3 11" id="KW-0862">Zinc</keyword>
<dbReference type="GO" id="GO:0008743">
    <property type="term" value="F:L-threonine 3-dehydrogenase activity"/>
    <property type="evidence" value="ECO:0007669"/>
    <property type="project" value="UniProtKB-UniRule"/>
</dbReference>
<feature type="binding site" evidence="11">
    <location>
        <position position="198"/>
    </location>
    <ligand>
        <name>NAD(+)</name>
        <dbReference type="ChEBI" id="CHEBI:57540"/>
    </ligand>
</feature>
<feature type="binding site" evidence="11">
    <location>
        <position position="67"/>
    </location>
    <ligand>
        <name>Zn(2+)</name>
        <dbReference type="ChEBI" id="CHEBI:29105"/>
        <label>1</label>
        <note>catalytic</note>
    </ligand>
</feature>
<feature type="active site" description="Charge relay system" evidence="11">
    <location>
        <position position="43"/>
    </location>
</feature>
<dbReference type="SUPFAM" id="SSF50129">
    <property type="entry name" value="GroES-like"/>
    <property type="match status" value="1"/>
</dbReference>
<dbReference type="NCBIfam" id="NF003808">
    <property type="entry name" value="PRK05396.1"/>
    <property type="match status" value="1"/>
</dbReference>
<name>A0A917ZCQ5_9ACTN</name>
<dbReference type="InterPro" id="IPR002328">
    <property type="entry name" value="ADH_Zn_CS"/>
</dbReference>
<comment type="caution">
    <text evidence="13">The sequence shown here is derived from an EMBL/GenBank/DDBJ whole genome shotgun (WGS) entry which is preliminary data.</text>
</comment>
<dbReference type="EC" id="1.1.1.103" evidence="11"/>
<feature type="site" description="Important for catalytic activity for the proton relay mechanism but does not participate directly in the coordination of zinc atom" evidence="11">
    <location>
        <position position="151"/>
    </location>
</feature>
<evidence type="ECO:0000256" key="6">
    <source>
        <dbReference type="ARBA" id="ARBA00037678"/>
    </source>
</evidence>
<gene>
    <name evidence="11 13" type="primary">tdh</name>
    <name evidence="13" type="ORF">GCM10012280_02510</name>
</gene>
<comment type="catalytic activity">
    <reaction evidence="9">
        <text>2-deoxy-scyllo-inosamine + NAD(+) = 3-amino-2,3-dideoxy-scyllo-inosose + NADH + H(+)</text>
        <dbReference type="Rhea" id="RHEA:33883"/>
        <dbReference type="ChEBI" id="CHEBI:15378"/>
        <dbReference type="ChEBI" id="CHEBI:57540"/>
        <dbReference type="ChEBI" id="CHEBI:57945"/>
        <dbReference type="ChEBI" id="CHEBI:65002"/>
        <dbReference type="ChEBI" id="CHEBI:65003"/>
        <dbReference type="EC" id="1.1.1.329"/>
    </reaction>
</comment>
<dbReference type="InterPro" id="IPR004627">
    <property type="entry name" value="L-Threonine_3-DHase"/>
</dbReference>
<evidence type="ECO:0000256" key="5">
    <source>
        <dbReference type="ARBA" id="ARBA00023027"/>
    </source>
</evidence>
<dbReference type="Pfam" id="PF08240">
    <property type="entry name" value="ADH_N"/>
    <property type="match status" value="1"/>
</dbReference>
<dbReference type="InterPro" id="IPR036291">
    <property type="entry name" value="NAD(P)-bd_dom_sf"/>
</dbReference>
<comment type="subunit">
    <text evidence="11">Homotetramer.</text>
</comment>
<sequence length="365" mass="38680">MFAMRALVKTTAGPGLELTDVPTPKAGAGQVLIKVLRTGICGTDLHIDSWDDWASRVVRAPLVLGHEFVGEVVGTGPGVKDVRPGDTVSGEGHLVCGTCRNCMAGRRHLCIRTIGLGVHTDGAFAEYVVLPESNVWVHRHEIDLDVAAIFDPFGNAVHTALAFPVLNEDVLITGAGPIGIMAAAIARHAGARSVVITDVSEYRLELARKVGATVALDVSKEPIADVMPELGMSEGFDVGMEMSGRADALQEMVATMRPGGRIAVLGLPTGDVPLDMATVVTRMLTLRGIYGREMYETWYAMSVLLRAGLDIGPVITHRFGYEQHTEAFAAARSGRCGKVVIDWTRPTAEAVPAAEAVPTAAPTAV</sequence>
<dbReference type="InterPro" id="IPR011032">
    <property type="entry name" value="GroES-like_sf"/>
</dbReference>
<dbReference type="PROSITE" id="PS00059">
    <property type="entry name" value="ADH_ZINC"/>
    <property type="match status" value="1"/>
</dbReference>
<feature type="binding site" evidence="11">
    <location>
        <position position="41"/>
    </location>
    <ligand>
        <name>Zn(2+)</name>
        <dbReference type="ChEBI" id="CHEBI:29105"/>
        <label>1</label>
        <note>catalytic</note>
    </ligand>
</feature>
<comment type="similarity">
    <text evidence="8">Belongs to the zinc-containing alcohol dehydrogenase family. DOIA dehydrogenase subfamily.</text>
</comment>
<comment type="cofactor">
    <cofactor evidence="11">
        <name>Zn(2+)</name>
        <dbReference type="ChEBI" id="CHEBI:29105"/>
    </cofactor>
    <text evidence="11">Binds 2 Zn(2+) ions per subunit.</text>
</comment>
<feature type="binding site" evidence="11">
    <location>
        <position position="66"/>
    </location>
    <ligand>
        <name>Zn(2+)</name>
        <dbReference type="ChEBI" id="CHEBI:29105"/>
        <label>1</label>
        <note>catalytic</note>
    </ligand>
</feature>
<evidence type="ECO:0000256" key="9">
    <source>
        <dbReference type="ARBA" id="ARBA00048685"/>
    </source>
</evidence>
<comment type="subcellular location">
    <subcellularLocation>
        <location evidence="11">Cytoplasm</location>
    </subcellularLocation>
</comment>
<comment type="catalytic activity">
    <reaction evidence="10">
        <text>2-deoxy-scyllo-inosamine + NADP(+) = 3-amino-2,3-dideoxy-scyllo-inosose + NADPH + H(+)</text>
        <dbReference type="Rhea" id="RHEA:33879"/>
        <dbReference type="ChEBI" id="CHEBI:15378"/>
        <dbReference type="ChEBI" id="CHEBI:57783"/>
        <dbReference type="ChEBI" id="CHEBI:58349"/>
        <dbReference type="ChEBI" id="CHEBI:65002"/>
        <dbReference type="ChEBI" id="CHEBI:65003"/>
        <dbReference type="EC" id="1.1.1.329"/>
    </reaction>
</comment>
<evidence type="ECO:0000256" key="1">
    <source>
        <dbReference type="ARBA" id="ARBA00022490"/>
    </source>
</evidence>
<dbReference type="InterPro" id="IPR013154">
    <property type="entry name" value="ADH-like_N"/>
</dbReference>
<comment type="function">
    <text evidence="11">Catalyzes the NAD(+)-dependent oxidation of L-threonine to 2-amino-3-ketobutyrate.</text>
</comment>
<keyword evidence="14" id="KW-1185">Reference proteome</keyword>
<feature type="binding site" evidence="11">
    <location>
        <position position="178"/>
    </location>
    <ligand>
        <name>NAD(+)</name>
        <dbReference type="ChEBI" id="CHEBI:57540"/>
    </ligand>
</feature>